<feature type="compositionally biased region" description="Polar residues" evidence="1">
    <location>
        <begin position="185"/>
        <end position="195"/>
    </location>
</feature>
<dbReference type="SUPFAM" id="SSF48452">
    <property type="entry name" value="TPR-like"/>
    <property type="match status" value="1"/>
</dbReference>
<feature type="compositionally biased region" description="Acidic residues" evidence="1">
    <location>
        <begin position="227"/>
        <end position="236"/>
    </location>
</feature>
<name>A0ABX3F0L5_ACTNA</name>
<gene>
    <name evidence="2" type="ORF">BKH13_08990</name>
</gene>
<feature type="compositionally biased region" description="Low complexity" evidence="1">
    <location>
        <begin position="215"/>
        <end position="226"/>
    </location>
</feature>
<protein>
    <recommendedName>
        <fullName evidence="4">TPR-repeat-containing protein</fullName>
    </recommendedName>
</protein>
<reference evidence="2 3" key="1">
    <citation type="submission" date="2016-12" db="EMBL/GenBank/DDBJ databases">
        <title>Genomic comparison of strains in the 'Actinomyces naeslundii' group.</title>
        <authorList>
            <person name="Mughal S.R."/>
            <person name="Do T."/>
            <person name="Gilbert S.C."/>
            <person name="Witherden E.A."/>
            <person name="Didelot X."/>
            <person name="Beighton D."/>
        </authorList>
    </citation>
    <scope>NUCLEOTIDE SEQUENCE [LARGE SCALE GENOMIC DNA]</scope>
    <source>
        <strain evidence="2 3">WE6B-3</strain>
    </source>
</reference>
<dbReference type="InterPro" id="IPR011990">
    <property type="entry name" value="TPR-like_helical_dom_sf"/>
</dbReference>
<feature type="compositionally biased region" description="Acidic residues" evidence="1">
    <location>
        <begin position="248"/>
        <end position="257"/>
    </location>
</feature>
<organism evidence="2 3">
    <name type="scientific">Actinomyces naeslundii</name>
    <dbReference type="NCBI Taxonomy" id="1655"/>
    <lineage>
        <taxon>Bacteria</taxon>
        <taxon>Bacillati</taxon>
        <taxon>Actinomycetota</taxon>
        <taxon>Actinomycetes</taxon>
        <taxon>Actinomycetales</taxon>
        <taxon>Actinomycetaceae</taxon>
        <taxon>Actinomyces</taxon>
    </lineage>
</organism>
<dbReference type="EMBL" id="MSKX01000024">
    <property type="protein sequence ID" value="OLO82479.1"/>
    <property type="molecule type" value="Genomic_DNA"/>
</dbReference>
<evidence type="ECO:0000256" key="1">
    <source>
        <dbReference type="SAM" id="MobiDB-lite"/>
    </source>
</evidence>
<evidence type="ECO:0000313" key="3">
    <source>
        <dbReference type="Proteomes" id="UP000186781"/>
    </source>
</evidence>
<accession>A0ABX3F0L5</accession>
<proteinExistence type="predicted"/>
<evidence type="ECO:0008006" key="4">
    <source>
        <dbReference type="Google" id="ProtNLM"/>
    </source>
</evidence>
<sequence length="285" mass="31151">MVQRLLEDDPQTAYEHARYATSHAGRVAVVRETAGIAAYLAGHYNEALREIRAARRLSGIDLHRAIEVDCERALGNVDKALQAAKAADPRRLDEIERAELAMVVSSLRHEMGQTDLGLIVIEDAIRARPSDSDTLRRLHSVRADRLEELGRLREAAAIRDRIGPEPTEEDEVEVFDIEEDYDAQTPDQDSPMTTGEQADAVADAPADDTEPPGEPAEASADTFADLDAPDQDDDAEWSQSFAERVEAEMAELLEEAGEASASPSDATDETTTMTTSADDAPEEPR</sequence>
<evidence type="ECO:0000313" key="2">
    <source>
        <dbReference type="EMBL" id="OLO82479.1"/>
    </source>
</evidence>
<feature type="compositionally biased region" description="Low complexity" evidence="1">
    <location>
        <begin position="258"/>
        <end position="278"/>
    </location>
</feature>
<dbReference type="RefSeq" id="WP_075406192.1">
    <property type="nucleotide sequence ID" value="NZ_JAPWCK010000001.1"/>
</dbReference>
<dbReference type="Gene3D" id="1.25.40.10">
    <property type="entry name" value="Tetratricopeptide repeat domain"/>
    <property type="match status" value="1"/>
</dbReference>
<comment type="caution">
    <text evidence="2">The sequence shown here is derived from an EMBL/GenBank/DDBJ whole genome shotgun (WGS) entry which is preliminary data.</text>
</comment>
<feature type="region of interest" description="Disordered" evidence="1">
    <location>
        <begin position="183"/>
        <end position="285"/>
    </location>
</feature>
<dbReference type="Proteomes" id="UP000186781">
    <property type="component" value="Unassembled WGS sequence"/>
</dbReference>
<keyword evidence="3" id="KW-1185">Reference proteome</keyword>